<dbReference type="PANTHER" id="PTHR47552">
    <property type="entry name" value="PHOSPHORIBOSYLFORMYLGLYCINAMIDINE SYNTHASE SUBUNIT PURQ"/>
    <property type="match status" value="1"/>
</dbReference>
<comment type="function">
    <text evidence="8">Part of the phosphoribosylformylglycinamidine synthase complex involved in the purines biosynthetic pathway. Catalyzes the ATP-dependent conversion of formylglycinamide ribonucleotide (FGAR) and glutamine to yield formylglycinamidine ribonucleotide (FGAM) and glutamate. The FGAM synthase complex is composed of three subunits. PurQ produces an ammonia molecule by converting glutamine to glutamate. PurL transfers the ammonia molecule to FGAR to form FGAM in an ATP-dependent manner. PurS interacts with PurQ and PurL and is thought to assist in the transfer of the ammonia molecule from PurQ to PurL.</text>
</comment>
<dbReference type="STRING" id="213585.MSMAS_1920"/>
<dbReference type="SMART" id="SM01211">
    <property type="entry name" value="GATase_5"/>
    <property type="match status" value="1"/>
</dbReference>
<dbReference type="SMR" id="A0A0E3LUE2"/>
<comment type="catalytic activity">
    <reaction evidence="8">
        <text>L-glutamine + H2O = L-glutamate + NH4(+)</text>
        <dbReference type="Rhea" id="RHEA:15889"/>
        <dbReference type="ChEBI" id="CHEBI:15377"/>
        <dbReference type="ChEBI" id="CHEBI:28938"/>
        <dbReference type="ChEBI" id="CHEBI:29985"/>
        <dbReference type="ChEBI" id="CHEBI:58359"/>
        <dbReference type="EC" id="3.5.1.2"/>
    </reaction>
</comment>
<dbReference type="Gene3D" id="3.40.50.880">
    <property type="match status" value="1"/>
</dbReference>
<dbReference type="InterPro" id="IPR029062">
    <property type="entry name" value="Class_I_gatase-like"/>
</dbReference>
<dbReference type="EMBL" id="CP009512">
    <property type="protein sequence ID" value="AKB65116.1"/>
    <property type="molecule type" value="Genomic_DNA"/>
</dbReference>
<evidence type="ECO:0000256" key="7">
    <source>
        <dbReference type="ARBA" id="ARBA00022962"/>
    </source>
</evidence>
<evidence type="ECO:0000313" key="10">
    <source>
        <dbReference type="Proteomes" id="UP000033097"/>
    </source>
</evidence>
<evidence type="ECO:0000256" key="6">
    <source>
        <dbReference type="ARBA" id="ARBA00022840"/>
    </source>
</evidence>
<feature type="active site" description="Nucleophile" evidence="8">
    <location>
        <position position="86"/>
    </location>
</feature>
<accession>A0A0E3LUE2</accession>
<dbReference type="GO" id="GO:0006189">
    <property type="term" value="P:'de novo' IMP biosynthetic process"/>
    <property type="evidence" value="ECO:0007669"/>
    <property type="project" value="UniProtKB-UniRule"/>
</dbReference>
<dbReference type="EC" id="6.3.5.3" evidence="8"/>
<name>A0A0E3LUE2_METMZ</name>
<dbReference type="PANTHER" id="PTHR47552:SF1">
    <property type="entry name" value="PHOSPHORIBOSYLFORMYLGLYCINAMIDINE SYNTHASE SUBUNIT PURQ"/>
    <property type="match status" value="1"/>
</dbReference>
<comment type="subunit">
    <text evidence="8">Part of the FGAM synthase complex composed of 1 PurL, 1 PurQ and 2 PurS subunits.</text>
</comment>
<dbReference type="GO" id="GO:0005524">
    <property type="term" value="F:ATP binding"/>
    <property type="evidence" value="ECO:0007669"/>
    <property type="project" value="UniProtKB-KW"/>
</dbReference>
<dbReference type="GO" id="GO:0016740">
    <property type="term" value="F:transferase activity"/>
    <property type="evidence" value="ECO:0007669"/>
    <property type="project" value="UniProtKB-KW"/>
</dbReference>
<dbReference type="NCBIfam" id="TIGR01737">
    <property type="entry name" value="FGAM_synth_I"/>
    <property type="match status" value="1"/>
</dbReference>
<dbReference type="GeneID" id="82161894"/>
<dbReference type="GO" id="GO:0004359">
    <property type="term" value="F:glutaminase activity"/>
    <property type="evidence" value="ECO:0007669"/>
    <property type="project" value="UniProtKB-EC"/>
</dbReference>
<dbReference type="GO" id="GO:0005737">
    <property type="term" value="C:cytoplasm"/>
    <property type="evidence" value="ECO:0007669"/>
    <property type="project" value="UniProtKB-SubCell"/>
</dbReference>
<evidence type="ECO:0000256" key="4">
    <source>
        <dbReference type="ARBA" id="ARBA00022755"/>
    </source>
</evidence>
<keyword evidence="3 8" id="KW-0547">Nucleotide-binding</keyword>
<dbReference type="AlphaFoldDB" id="A0A0E3LUE2"/>
<dbReference type="NCBIfam" id="NF002957">
    <property type="entry name" value="PRK03619.1"/>
    <property type="match status" value="1"/>
</dbReference>
<sequence>MKIAIIQFGGTNCDMDVLHVLKDVVGVDAETVWYKEESLTGFDGVVVPGGFSYGDYLRAGAIAARTPIMDSIKKIASEGKPVLGICNGFQILTEARLLEGALTTNEYPKFRCHWTNLRVETANTPFTSKFRKGEVIKLPIAHMEGKFYAEEATLAELDENEQVVFRYVDEKGRLTDKANPNGSLENIAGIVNSSRNVLGLMPHPERASESILGSDEGRKVFESMADYITENF</sequence>
<dbReference type="KEGG" id="mmj:MSMAS_1920"/>
<comment type="pathway">
    <text evidence="8">Purine metabolism; IMP biosynthesis via de novo pathway; 5-amino-1-(5-phospho-D-ribosyl)imidazole from N(2)-formyl-N(1)-(5-phospho-D-ribosyl)glycinamide: step 1/2.</text>
</comment>
<keyword evidence="5 8" id="KW-0378">Hydrolase</keyword>
<dbReference type="HAMAP" id="MF_00421">
    <property type="entry name" value="PurQ"/>
    <property type="match status" value="1"/>
</dbReference>
<evidence type="ECO:0000313" key="9">
    <source>
        <dbReference type="EMBL" id="AKB65116.1"/>
    </source>
</evidence>
<dbReference type="GeneID" id="24851545"/>
<dbReference type="HOGENOM" id="CLU_001031_3_1_2"/>
<dbReference type="PROSITE" id="PS51273">
    <property type="entry name" value="GATASE_TYPE_1"/>
    <property type="match status" value="1"/>
</dbReference>
<keyword evidence="1 8" id="KW-0963">Cytoplasm</keyword>
<dbReference type="Proteomes" id="UP000033097">
    <property type="component" value="Chromosome"/>
</dbReference>
<gene>
    <name evidence="8" type="primary">purQ</name>
    <name evidence="9" type="ORF">MSMAS_1920</name>
</gene>
<dbReference type="UniPathway" id="UPA00074">
    <property type="reaction ID" value="UER00128"/>
</dbReference>
<dbReference type="CDD" id="cd01740">
    <property type="entry name" value="GATase1_FGAR_AT"/>
    <property type="match status" value="1"/>
</dbReference>
<keyword evidence="2 8" id="KW-0436">Ligase</keyword>
<evidence type="ECO:0000256" key="1">
    <source>
        <dbReference type="ARBA" id="ARBA00022490"/>
    </source>
</evidence>
<feature type="active site" evidence="8">
    <location>
        <position position="203"/>
    </location>
</feature>
<reference evidence="9 10" key="1">
    <citation type="submission" date="2014-07" db="EMBL/GenBank/DDBJ databases">
        <title>Methanogenic archaea and the global carbon cycle.</title>
        <authorList>
            <person name="Henriksen J.R."/>
            <person name="Luke J."/>
            <person name="Reinhart S."/>
            <person name="Benedict M.N."/>
            <person name="Youngblut N.D."/>
            <person name="Metcalf M.E."/>
            <person name="Whitaker R.J."/>
            <person name="Metcalf W.W."/>
        </authorList>
    </citation>
    <scope>NUCLEOTIDE SEQUENCE [LARGE SCALE GENOMIC DNA]</scope>
    <source>
        <strain evidence="9 10">S-6</strain>
    </source>
</reference>
<feature type="active site" evidence="8">
    <location>
        <position position="205"/>
    </location>
</feature>
<keyword evidence="4 8" id="KW-0658">Purine biosynthesis</keyword>
<keyword evidence="7 8" id="KW-0315">Glutamine amidotransferase</keyword>
<keyword evidence="9" id="KW-0808">Transferase</keyword>
<evidence type="ECO:0000256" key="2">
    <source>
        <dbReference type="ARBA" id="ARBA00022598"/>
    </source>
</evidence>
<dbReference type="PATRIC" id="fig|213585.10.peg.2440"/>
<keyword evidence="6 8" id="KW-0067">ATP-binding</keyword>
<protein>
    <recommendedName>
        <fullName evidence="8">Phosphoribosylformylglycinamidine synthase subunit PurQ</fullName>
        <shortName evidence="8">FGAM synthase</shortName>
        <ecNumber evidence="8">6.3.5.3</ecNumber>
    </recommendedName>
    <alternativeName>
        <fullName evidence="8">Formylglycinamide ribonucleotide amidotransferase subunit I</fullName>
        <shortName evidence="8">FGAR amidotransferase I</shortName>
        <shortName evidence="8">FGAR-AT I</shortName>
    </alternativeName>
    <alternativeName>
        <fullName evidence="8">Glutaminase PurQ</fullName>
        <ecNumber evidence="8">3.5.1.2</ecNumber>
    </alternativeName>
    <alternativeName>
        <fullName evidence="8">Phosphoribosylformylglycinamidine synthase subunit I</fullName>
    </alternativeName>
</protein>
<comment type="catalytic activity">
    <reaction evidence="8">
        <text>N(2)-formyl-N(1)-(5-phospho-beta-D-ribosyl)glycinamide + L-glutamine + ATP + H2O = 2-formamido-N(1)-(5-O-phospho-beta-D-ribosyl)acetamidine + L-glutamate + ADP + phosphate + H(+)</text>
        <dbReference type="Rhea" id="RHEA:17129"/>
        <dbReference type="ChEBI" id="CHEBI:15377"/>
        <dbReference type="ChEBI" id="CHEBI:15378"/>
        <dbReference type="ChEBI" id="CHEBI:29985"/>
        <dbReference type="ChEBI" id="CHEBI:30616"/>
        <dbReference type="ChEBI" id="CHEBI:43474"/>
        <dbReference type="ChEBI" id="CHEBI:58359"/>
        <dbReference type="ChEBI" id="CHEBI:147286"/>
        <dbReference type="ChEBI" id="CHEBI:147287"/>
        <dbReference type="ChEBI" id="CHEBI:456216"/>
        <dbReference type="EC" id="6.3.5.3"/>
    </reaction>
</comment>
<dbReference type="SUPFAM" id="SSF52317">
    <property type="entry name" value="Class I glutamine amidotransferase-like"/>
    <property type="match status" value="1"/>
</dbReference>
<dbReference type="PIRSF" id="PIRSF001586">
    <property type="entry name" value="FGAM_synth_I"/>
    <property type="match status" value="1"/>
</dbReference>
<dbReference type="Pfam" id="PF13507">
    <property type="entry name" value="GATase_5"/>
    <property type="match status" value="1"/>
</dbReference>
<dbReference type="GO" id="GO:0004642">
    <property type="term" value="F:phosphoribosylformylglycinamidine synthase activity"/>
    <property type="evidence" value="ECO:0007669"/>
    <property type="project" value="UniProtKB-UniRule"/>
</dbReference>
<dbReference type="EC" id="3.5.1.2" evidence="8"/>
<organism evidence="9 10">
    <name type="scientific">Methanosarcina mazei S-6</name>
    <dbReference type="NCBI Taxonomy" id="213585"/>
    <lineage>
        <taxon>Archaea</taxon>
        <taxon>Methanobacteriati</taxon>
        <taxon>Methanobacteriota</taxon>
        <taxon>Stenosarchaea group</taxon>
        <taxon>Methanomicrobia</taxon>
        <taxon>Methanosarcinales</taxon>
        <taxon>Methanosarcinaceae</taxon>
        <taxon>Methanosarcina</taxon>
    </lineage>
</organism>
<evidence type="ECO:0000256" key="5">
    <source>
        <dbReference type="ARBA" id="ARBA00022801"/>
    </source>
</evidence>
<proteinExistence type="inferred from homology"/>
<evidence type="ECO:0000256" key="3">
    <source>
        <dbReference type="ARBA" id="ARBA00022741"/>
    </source>
</evidence>
<evidence type="ECO:0000256" key="8">
    <source>
        <dbReference type="HAMAP-Rule" id="MF_00421"/>
    </source>
</evidence>
<dbReference type="InterPro" id="IPR010075">
    <property type="entry name" value="PRibForGlyAmidine_synth_PurQ"/>
</dbReference>
<dbReference type="RefSeq" id="WP_011034715.1">
    <property type="nucleotide sequence ID" value="NZ_CP009512.1"/>
</dbReference>
<comment type="subcellular location">
    <subcellularLocation>
        <location evidence="8">Cytoplasm</location>
    </subcellularLocation>
</comment>